<sequence length="113" mass="12777">MPNQTNLEPSYLDPELIPHPLVGHFRRGPSGSWAADTAVRGIDYPFRIAAKGTEPSQAQMDRFAELIALLPEIIASSNLSDAPTDEWRSKHPDYRIASARISFFRLYEDGRFF</sequence>
<dbReference type="Proteomes" id="UP000646911">
    <property type="component" value="Unassembled WGS sequence"/>
</dbReference>
<accession>A0ABR6Z8Z2</accession>
<evidence type="ECO:0000313" key="1">
    <source>
        <dbReference type="EMBL" id="MBC3908036.1"/>
    </source>
</evidence>
<reference evidence="1 2" key="1">
    <citation type="submission" date="2020-08" db="EMBL/GenBank/DDBJ databases">
        <title>Novel species isolated from subtropical streams in China.</title>
        <authorList>
            <person name="Lu H."/>
        </authorList>
    </citation>
    <scope>NUCLEOTIDE SEQUENCE [LARGE SCALE GENOMIC DNA]</scope>
    <source>
        <strain evidence="1 2">NL8W</strain>
    </source>
</reference>
<keyword evidence="2" id="KW-1185">Reference proteome</keyword>
<proteinExistence type="predicted"/>
<comment type="caution">
    <text evidence="1">The sequence shown here is derived from an EMBL/GenBank/DDBJ whole genome shotgun (WGS) entry which is preliminary data.</text>
</comment>
<protein>
    <submittedName>
        <fullName evidence="1">Uncharacterized protein</fullName>
    </submittedName>
</protein>
<gene>
    <name evidence="1" type="ORF">H8L47_10700</name>
</gene>
<dbReference type="EMBL" id="JACOFX010000004">
    <property type="protein sequence ID" value="MBC3908036.1"/>
    <property type="molecule type" value="Genomic_DNA"/>
</dbReference>
<dbReference type="RefSeq" id="WP_186953587.1">
    <property type="nucleotide sequence ID" value="NZ_JACOFX010000004.1"/>
</dbReference>
<organism evidence="1 2">
    <name type="scientific">Undibacterium umbellatum</name>
    <dbReference type="NCBI Taxonomy" id="2762300"/>
    <lineage>
        <taxon>Bacteria</taxon>
        <taxon>Pseudomonadati</taxon>
        <taxon>Pseudomonadota</taxon>
        <taxon>Betaproteobacteria</taxon>
        <taxon>Burkholderiales</taxon>
        <taxon>Oxalobacteraceae</taxon>
        <taxon>Undibacterium</taxon>
    </lineage>
</organism>
<name>A0ABR6Z8Z2_9BURK</name>
<evidence type="ECO:0000313" key="2">
    <source>
        <dbReference type="Proteomes" id="UP000646911"/>
    </source>
</evidence>